<dbReference type="Proteomes" id="UP001620514">
    <property type="component" value="Unassembled WGS sequence"/>
</dbReference>
<dbReference type="PANTHER" id="PTHR30024:SF48">
    <property type="entry name" value="ABC TRANSPORTER SUBSTRATE-BINDING PROTEIN"/>
    <property type="match status" value="1"/>
</dbReference>
<evidence type="ECO:0000256" key="1">
    <source>
        <dbReference type="SAM" id="SignalP"/>
    </source>
</evidence>
<feature type="signal peptide" evidence="1">
    <location>
        <begin position="1"/>
        <end position="25"/>
    </location>
</feature>
<protein>
    <submittedName>
        <fullName evidence="3">Sulfonate transport system substrate-binding protein</fullName>
    </submittedName>
</protein>
<keyword evidence="4" id="KW-1185">Reference proteome</keyword>
<dbReference type="RefSeq" id="WP_404605056.1">
    <property type="nucleotide sequence ID" value="NZ_JBIYDN010000003.1"/>
</dbReference>
<dbReference type="EMBL" id="JBIYDN010000003">
    <property type="protein sequence ID" value="MFK4441282.1"/>
    <property type="molecule type" value="Genomic_DNA"/>
</dbReference>
<reference evidence="3 4" key="1">
    <citation type="submission" date="2024-11" db="EMBL/GenBank/DDBJ databases">
        <title>Using genomics to understand microbial adaptation to soil warming.</title>
        <authorList>
            <person name="Deangelis K.M. PhD."/>
        </authorList>
    </citation>
    <scope>NUCLEOTIDE SEQUENCE [LARGE SCALE GENOMIC DNA]</scope>
    <source>
        <strain evidence="3 4">GAS97</strain>
    </source>
</reference>
<evidence type="ECO:0000259" key="2">
    <source>
        <dbReference type="Pfam" id="PF09084"/>
    </source>
</evidence>
<sequence length="335" mass="36451">MRIHSFLMASAAFLALAGVASTSVAAEDEPLTLVVGTQDAAWPIIVEQSHVLDNTPYKLKWAVLTGPAAQLSALYSKAIDVGLMGDTSLIIEQGNARTAWTAGNEPLRIVAGWRSPDSQYPPIVTVVRTSANIKTPADLKGKTWGYNFGGFNYLQYVLSYLKADLKPSDIKAVRFGDGNVSASAFNAGQVDVYSGGYGPVKEAIDKGQARVLIQSDELEIPALSVFAARTDVLNDPARRKALADFLARIQKSWVWWANNVPAVQAIYAQKMNQTPARAQFSAQNGKSVFYPLDDALVTREQRIADTLYKSGDIKNKINVNVEFDRSFNAQTVPAH</sequence>
<feature type="domain" description="SsuA/THI5-like" evidence="2">
    <location>
        <begin position="119"/>
        <end position="258"/>
    </location>
</feature>
<organism evidence="3 4">
    <name type="scientific">Caballeronia udeis</name>
    <dbReference type="NCBI Taxonomy" id="1232866"/>
    <lineage>
        <taxon>Bacteria</taxon>
        <taxon>Pseudomonadati</taxon>
        <taxon>Pseudomonadota</taxon>
        <taxon>Betaproteobacteria</taxon>
        <taxon>Burkholderiales</taxon>
        <taxon>Burkholderiaceae</taxon>
        <taxon>Caballeronia</taxon>
    </lineage>
</organism>
<feature type="chain" id="PRO_5045617028" evidence="1">
    <location>
        <begin position="26"/>
        <end position="335"/>
    </location>
</feature>
<comment type="caution">
    <text evidence="3">The sequence shown here is derived from an EMBL/GenBank/DDBJ whole genome shotgun (WGS) entry which is preliminary data.</text>
</comment>
<dbReference type="SUPFAM" id="SSF53850">
    <property type="entry name" value="Periplasmic binding protein-like II"/>
    <property type="match status" value="1"/>
</dbReference>
<keyword evidence="1" id="KW-0732">Signal</keyword>
<evidence type="ECO:0000313" key="4">
    <source>
        <dbReference type="Proteomes" id="UP001620514"/>
    </source>
</evidence>
<dbReference type="Pfam" id="PF09084">
    <property type="entry name" value="NMT1"/>
    <property type="match status" value="1"/>
</dbReference>
<dbReference type="InterPro" id="IPR015168">
    <property type="entry name" value="SsuA/THI5"/>
</dbReference>
<proteinExistence type="predicted"/>
<evidence type="ECO:0000313" key="3">
    <source>
        <dbReference type="EMBL" id="MFK4441282.1"/>
    </source>
</evidence>
<name>A0ABW8MH25_9BURK</name>
<dbReference type="Gene3D" id="3.40.190.10">
    <property type="entry name" value="Periplasmic binding protein-like II"/>
    <property type="match status" value="2"/>
</dbReference>
<dbReference type="PANTHER" id="PTHR30024">
    <property type="entry name" value="ALIPHATIC SULFONATES-BINDING PROTEIN-RELATED"/>
    <property type="match status" value="1"/>
</dbReference>
<accession>A0ABW8MH25</accession>
<gene>
    <name evidence="3" type="ORF">ABH943_001293</name>
</gene>